<proteinExistence type="predicted"/>
<evidence type="ECO:0000256" key="3">
    <source>
        <dbReference type="ARBA" id="ARBA00022729"/>
    </source>
</evidence>
<dbReference type="Pfam" id="PF16708">
    <property type="entry name" value="LppA"/>
    <property type="match status" value="1"/>
</dbReference>
<reference evidence="8" key="1">
    <citation type="submission" date="2014-01" db="EMBL/GenBank/DDBJ databases">
        <authorList>
            <person name="Brown-Elliot B."/>
            <person name="Wallace R."/>
            <person name="Lenaerts A."/>
            <person name="Ordway D."/>
            <person name="DeGroote M.A."/>
            <person name="Parker T."/>
            <person name="Sizemore C."/>
            <person name="Tallon L.J."/>
            <person name="Sadzewicz L.K."/>
            <person name="Sengamalay N."/>
            <person name="Fraser C.M."/>
            <person name="Hine E."/>
            <person name="Shefchek K.A."/>
            <person name="Das S.P."/>
            <person name="Tettelin H."/>
        </authorList>
    </citation>
    <scope>NUCLEOTIDE SEQUENCE [LARGE SCALE GENOMIC DNA]</scope>
    <source>
        <strain evidence="8">4042</strain>
    </source>
</reference>
<evidence type="ECO:0000256" key="1">
    <source>
        <dbReference type="ARBA" id="ARBA00004193"/>
    </source>
</evidence>
<dbReference type="AlphaFoldDB" id="X8DZX8"/>
<keyword evidence="6 8" id="KW-0449">Lipoprotein</keyword>
<dbReference type="Gene3D" id="3.30.2030.20">
    <property type="match status" value="1"/>
</dbReference>
<organism evidence="8">
    <name type="scientific">Mycobacterium xenopi 4042</name>
    <dbReference type="NCBI Taxonomy" id="1299334"/>
    <lineage>
        <taxon>Bacteria</taxon>
        <taxon>Bacillati</taxon>
        <taxon>Actinomycetota</taxon>
        <taxon>Actinomycetes</taxon>
        <taxon>Mycobacteriales</taxon>
        <taxon>Mycobacteriaceae</taxon>
        <taxon>Mycobacterium</taxon>
    </lineage>
</organism>
<feature type="compositionally biased region" description="Low complexity" evidence="7">
    <location>
        <begin position="177"/>
        <end position="190"/>
    </location>
</feature>
<evidence type="ECO:0000256" key="5">
    <source>
        <dbReference type="ARBA" id="ARBA00023139"/>
    </source>
</evidence>
<evidence type="ECO:0000256" key="6">
    <source>
        <dbReference type="ARBA" id="ARBA00023288"/>
    </source>
</evidence>
<dbReference type="GO" id="GO:0005886">
    <property type="term" value="C:plasma membrane"/>
    <property type="evidence" value="ECO:0007669"/>
    <property type="project" value="UniProtKB-SubCell"/>
</dbReference>
<name>X8DZX8_MYCXE</name>
<dbReference type="PATRIC" id="fig|1299334.3.peg.806"/>
<gene>
    <name evidence="8" type="ORF">I553_9291</name>
</gene>
<dbReference type="PROSITE" id="PS51257">
    <property type="entry name" value="PROKAR_LIPOPROTEIN"/>
    <property type="match status" value="1"/>
</dbReference>
<protein>
    <submittedName>
        <fullName evidence="8">Putative lipoprotein</fullName>
    </submittedName>
</protein>
<evidence type="ECO:0000256" key="4">
    <source>
        <dbReference type="ARBA" id="ARBA00023136"/>
    </source>
</evidence>
<keyword evidence="2" id="KW-1003">Cell membrane</keyword>
<keyword evidence="3" id="KW-0732">Signal</keyword>
<dbReference type="InterPro" id="IPR032018">
    <property type="entry name" value="LppA/LppB/LprP"/>
</dbReference>
<sequence length="190" mass="20384">MMIRIAAGIVGMVVCMSISGCGGGDSGPHGNPGPQRVAELENGLRSKPSFETAKAEYTAAMSEMADKVAALVPGMKWTVDENSWDHCAGEYVWTRAVRVFERIVFDRPIPDDIWPKALQIVKDGAARFGATTVNVFVDQPRNKDLAISGSGAQFHFGTAVQTILTATSDCRMRETDTPTPTSTSSGQPHP</sequence>
<dbReference type="EMBL" id="JAOB01000011">
    <property type="protein sequence ID" value="EUA73135.1"/>
    <property type="molecule type" value="Genomic_DNA"/>
</dbReference>
<evidence type="ECO:0000313" key="8">
    <source>
        <dbReference type="EMBL" id="EUA73135.1"/>
    </source>
</evidence>
<evidence type="ECO:0000256" key="2">
    <source>
        <dbReference type="ARBA" id="ARBA00022475"/>
    </source>
</evidence>
<evidence type="ECO:0000256" key="7">
    <source>
        <dbReference type="SAM" id="MobiDB-lite"/>
    </source>
</evidence>
<feature type="region of interest" description="Disordered" evidence="7">
    <location>
        <begin position="167"/>
        <end position="190"/>
    </location>
</feature>
<accession>X8DZX8</accession>
<keyword evidence="5" id="KW-0564">Palmitate</keyword>
<comment type="caution">
    <text evidence="8">The sequence shown here is derived from an EMBL/GenBank/DDBJ whole genome shotgun (WGS) entry which is preliminary data.</text>
</comment>
<keyword evidence="4" id="KW-0472">Membrane</keyword>
<comment type="subcellular location">
    <subcellularLocation>
        <location evidence="1">Cell membrane</location>
        <topology evidence="1">Lipid-anchor</topology>
    </subcellularLocation>
</comment>